<dbReference type="PROSITE" id="PS00867">
    <property type="entry name" value="CPSASE_2"/>
    <property type="match status" value="1"/>
</dbReference>
<dbReference type="Pfam" id="PF02785">
    <property type="entry name" value="Biotin_carb_C"/>
    <property type="match status" value="1"/>
</dbReference>
<keyword evidence="6" id="KW-0092">Biotin</keyword>
<dbReference type="EMBL" id="QHKO01000004">
    <property type="protein sequence ID" value="RAL22153.1"/>
    <property type="molecule type" value="Genomic_DNA"/>
</dbReference>
<evidence type="ECO:0000259" key="9">
    <source>
        <dbReference type="PROSITE" id="PS50975"/>
    </source>
</evidence>
<organism evidence="11 12">
    <name type="scientific">Lujinxingia litoralis</name>
    <dbReference type="NCBI Taxonomy" id="2211119"/>
    <lineage>
        <taxon>Bacteria</taxon>
        <taxon>Deltaproteobacteria</taxon>
        <taxon>Bradymonadales</taxon>
        <taxon>Lujinxingiaceae</taxon>
        <taxon>Lujinxingia</taxon>
    </lineage>
</organism>
<dbReference type="InterPro" id="IPR005481">
    <property type="entry name" value="BC-like_N"/>
</dbReference>
<dbReference type="PANTHER" id="PTHR18866:SF33">
    <property type="entry name" value="METHYLCROTONOYL-COA CARBOXYLASE SUBUNIT ALPHA, MITOCHONDRIAL-RELATED"/>
    <property type="match status" value="1"/>
</dbReference>
<dbReference type="Pfam" id="PF02786">
    <property type="entry name" value="CPSase_L_D2"/>
    <property type="match status" value="1"/>
</dbReference>
<dbReference type="SUPFAM" id="SSF52440">
    <property type="entry name" value="PreATP-grasp domain"/>
    <property type="match status" value="1"/>
</dbReference>
<evidence type="ECO:0000256" key="1">
    <source>
        <dbReference type="ARBA" id="ARBA00022598"/>
    </source>
</evidence>
<keyword evidence="4 7" id="KW-0067">ATP-binding</keyword>
<dbReference type="InterPro" id="IPR004549">
    <property type="entry name" value="Acetyl_CoA_COase_biotin_COase"/>
</dbReference>
<dbReference type="OrthoDB" id="9769961at2"/>
<evidence type="ECO:0000256" key="3">
    <source>
        <dbReference type="ARBA" id="ARBA00022741"/>
    </source>
</evidence>
<dbReference type="Gene3D" id="3.30.470.20">
    <property type="entry name" value="ATP-grasp fold, B domain"/>
    <property type="match status" value="1"/>
</dbReference>
<dbReference type="Pfam" id="PF00289">
    <property type="entry name" value="Biotin_carb_N"/>
    <property type="match status" value="1"/>
</dbReference>
<dbReference type="GO" id="GO:2001295">
    <property type="term" value="P:malonyl-CoA biosynthetic process"/>
    <property type="evidence" value="ECO:0007669"/>
    <property type="project" value="UniProtKB-UniPathway"/>
</dbReference>
<dbReference type="SUPFAM" id="SSF56059">
    <property type="entry name" value="Glutathione synthetase ATP-binding domain-like"/>
    <property type="match status" value="1"/>
</dbReference>
<comment type="caution">
    <text evidence="11">The sequence shown here is derived from an EMBL/GenBank/DDBJ whole genome shotgun (WGS) entry which is preliminary data.</text>
</comment>
<dbReference type="SMART" id="SM00878">
    <property type="entry name" value="Biotin_carb_C"/>
    <property type="match status" value="1"/>
</dbReference>
<feature type="domain" description="ATP-grasp" evidence="9">
    <location>
        <begin position="120"/>
        <end position="317"/>
    </location>
</feature>
<feature type="compositionally biased region" description="Gly residues" evidence="8">
    <location>
        <begin position="481"/>
        <end position="490"/>
    </location>
</feature>
<evidence type="ECO:0000256" key="5">
    <source>
        <dbReference type="ARBA" id="ARBA00022842"/>
    </source>
</evidence>
<keyword evidence="1" id="KW-0436">Ligase</keyword>
<dbReference type="NCBIfam" id="TIGR00514">
    <property type="entry name" value="accC"/>
    <property type="match status" value="1"/>
</dbReference>
<evidence type="ECO:0000256" key="4">
    <source>
        <dbReference type="ARBA" id="ARBA00022840"/>
    </source>
</evidence>
<evidence type="ECO:0000259" key="10">
    <source>
        <dbReference type="PROSITE" id="PS50979"/>
    </source>
</evidence>
<dbReference type="Proteomes" id="UP000249169">
    <property type="component" value="Unassembled WGS sequence"/>
</dbReference>
<gene>
    <name evidence="11" type="primary">accC</name>
    <name evidence="11" type="ORF">DL240_09870</name>
</gene>
<dbReference type="InterPro" id="IPR016185">
    <property type="entry name" value="PreATP-grasp_dom_sf"/>
</dbReference>
<feature type="domain" description="Biotin carboxylation" evidence="10">
    <location>
        <begin position="1"/>
        <end position="446"/>
    </location>
</feature>
<proteinExistence type="predicted"/>
<accession>A0A328C942</accession>
<dbReference type="InterPro" id="IPR005482">
    <property type="entry name" value="Biotin_COase_C"/>
</dbReference>
<dbReference type="FunFam" id="3.30.470.20:FF:000028">
    <property type="entry name" value="Methylcrotonoyl-CoA carboxylase subunit alpha, mitochondrial"/>
    <property type="match status" value="1"/>
</dbReference>
<keyword evidence="2" id="KW-0479">Metal-binding</keyword>
<name>A0A328C942_9DELT</name>
<dbReference type="FunFam" id="3.30.1490.20:FF:000018">
    <property type="entry name" value="Biotin carboxylase"/>
    <property type="match status" value="1"/>
</dbReference>
<dbReference type="NCBIfam" id="NF006367">
    <property type="entry name" value="PRK08591.1"/>
    <property type="match status" value="1"/>
</dbReference>
<dbReference type="FunFam" id="3.40.50.20:FF:000010">
    <property type="entry name" value="Propionyl-CoA carboxylase subunit alpha"/>
    <property type="match status" value="1"/>
</dbReference>
<evidence type="ECO:0000256" key="2">
    <source>
        <dbReference type="ARBA" id="ARBA00022723"/>
    </source>
</evidence>
<evidence type="ECO:0000313" key="11">
    <source>
        <dbReference type="EMBL" id="RAL22153.1"/>
    </source>
</evidence>
<dbReference type="SUPFAM" id="SSF51246">
    <property type="entry name" value="Rudiment single hybrid motif"/>
    <property type="match status" value="1"/>
</dbReference>
<dbReference type="InterPro" id="IPR011764">
    <property type="entry name" value="Biotin_carboxylation_dom"/>
</dbReference>
<dbReference type="RefSeq" id="WP_111729724.1">
    <property type="nucleotide sequence ID" value="NZ_QHKO01000004.1"/>
</dbReference>
<evidence type="ECO:0000256" key="6">
    <source>
        <dbReference type="ARBA" id="ARBA00023267"/>
    </source>
</evidence>
<keyword evidence="3 7" id="KW-0547">Nucleotide-binding</keyword>
<keyword evidence="5" id="KW-0460">Magnesium</keyword>
<dbReference type="PROSITE" id="PS50979">
    <property type="entry name" value="BC"/>
    <property type="match status" value="1"/>
</dbReference>
<dbReference type="GO" id="GO:0046872">
    <property type="term" value="F:metal ion binding"/>
    <property type="evidence" value="ECO:0007669"/>
    <property type="project" value="UniProtKB-KW"/>
</dbReference>
<evidence type="ECO:0000313" key="12">
    <source>
        <dbReference type="Proteomes" id="UP000249169"/>
    </source>
</evidence>
<reference evidence="11 12" key="1">
    <citation type="submission" date="2018-05" db="EMBL/GenBank/DDBJ databases">
        <title>Lujinxingia marina gen. nov. sp. nov., a new facultative anaerobic member of the class Deltaproteobacteria, and proposal of Lujinxingaceae fam. nov.</title>
        <authorList>
            <person name="Li C.-M."/>
        </authorList>
    </citation>
    <scope>NUCLEOTIDE SEQUENCE [LARGE SCALE GENOMIC DNA]</scope>
    <source>
        <strain evidence="11 12">B210</strain>
    </source>
</reference>
<dbReference type="UniPathway" id="UPA00655">
    <property type="reaction ID" value="UER00711"/>
</dbReference>
<protein>
    <submittedName>
        <fullName evidence="11">Acetyl-CoA carboxylase biotin carboxylase subunit</fullName>
    </submittedName>
</protein>
<dbReference type="InterPro" id="IPR005479">
    <property type="entry name" value="CPAse_ATP-bd"/>
</dbReference>
<dbReference type="InterPro" id="IPR011054">
    <property type="entry name" value="Rudment_hybrid_motif"/>
</dbReference>
<evidence type="ECO:0000256" key="7">
    <source>
        <dbReference type="PROSITE-ProRule" id="PRU00409"/>
    </source>
</evidence>
<dbReference type="InterPro" id="IPR050856">
    <property type="entry name" value="Biotin_carboxylase_complex"/>
</dbReference>
<keyword evidence="12" id="KW-1185">Reference proteome</keyword>
<dbReference type="PROSITE" id="PS50975">
    <property type="entry name" value="ATP_GRASP"/>
    <property type="match status" value="1"/>
</dbReference>
<sequence length="506" mass="55460">MFEKVLIANRGEIAVRVMRSLREMGIATVAVYSEADRQALHVRMADEAYCVGPAPSAESYLRADVILEVAKKSGAEAIHPGYGFLSENADFARACEAAGITFIGPRPYAIEAMGEKTRARQLMEKAGVPLVPGTKDAVEDVAEAQAIAESMGFPVLIKASAGGGGKGMRRVDEPTEFAQAFEGAKREALSAFGNGAVYVEKYVLQPRHVEIQVLADGQGNVVHLFERDCSVQRRHQKIIEETPCPVLKEETRQRMGQVACEAARAVDYVGAGTVEFLLDAQGDFYFLEMNTRLQVEHPITEMITGMDLVRWQVRIAAGERLDLSQDDITRRGAAVECRIYAEDPENNFMPSPGPLHVLKTPSGPGVREDGGVYEGGEVTVHYDPMIAKLITWGEDRQHAIERMRRALKEYVVGGIATNIAFHREVLDHPDFVSGDYSTDFVPRWLKERQKPVPKFELDAELVAVLSAHRREESLQQSAAVGPGGAKGAAGGSSRWKALGRMRALGR</sequence>
<dbReference type="GO" id="GO:0016874">
    <property type="term" value="F:ligase activity"/>
    <property type="evidence" value="ECO:0007669"/>
    <property type="project" value="UniProtKB-KW"/>
</dbReference>
<dbReference type="PROSITE" id="PS00866">
    <property type="entry name" value="CPSASE_1"/>
    <property type="match status" value="1"/>
</dbReference>
<dbReference type="GO" id="GO:0005524">
    <property type="term" value="F:ATP binding"/>
    <property type="evidence" value="ECO:0007669"/>
    <property type="project" value="UniProtKB-UniRule"/>
</dbReference>
<dbReference type="InterPro" id="IPR011761">
    <property type="entry name" value="ATP-grasp"/>
</dbReference>
<evidence type="ECO:0000256" key="8">
    <source>
        <dbReference type="SAM" id="MobiDB-lite"/>
    </source>
</evidence>
<feature type="region of interest" description="Disordered" evidence="8">
    <location>
        <begin position="474"/>
        <end position="494"/>
    </location>
</feature>
<dbReference type="PANTHER" id="PTHR18866">
    <property type="entry name" value="CARBOXYLASE:PYRUVATE/ACETYL-COA/PROPIONYL-COA CARBOXYLASE"/>
    <property type="match status" value="1"/>
</dbReference>
<dbReference type="AlphaFoldDB" id="A0A328C942"/>